<proteinExistence type="predicted"/>
<protein>
    <submittedName>
        <fullName evidence="4">Long-chain fatty acid--CoA ligase</fullName>
    </submittedName>
</protein>
<feature type="domain" description="AMP-binding enzyme C-terminal" evidence="3">
    <location>
        <begin position="490"/>
        <end position="563"/>
    </location>
</feature>
<accession>A0A2M8PCT4</accession>
<dbReference type="InterPro" id="IPR045851">
    <property type="entry name" value="AMP-bd_C_sf"/>
</dbReference>
<evidence type="ECO:0000313" key="5">
    <source>
        <dbReference type="EMBL" id="PJF42696.1"/>
    </source>
</evidence>
<keyword evidence="1" id="KW-0472">Membrane</keyword>
<comment type="caution">
    <text evidence="4">The sequence shown here is derived from an EMBL/GenBank/DDBJ whole genome shotgun (WGS) entry which is preliminary data.</text>
</comment>
<dbReference type="GO" id="GO:0016877">
    <property type="term" value="F:ligase activity, forming carbon-sulfur bonds"/>
    <property type="evidence" value="ECO:0007669"/>
    <property type="project" value="UniProtKB-ARBA"/>
</dbReference>
<dbReference type="CDD" id="cd05936">
    <property type="entry name" value="FC-FACS_FadD_like"/>
    <property type="match status" value="1"/>
</dbReference>
<keyword evidence="4" id="KW-0436">Ligase</keyword>
<dbReference type="InterPro" id="IPR020845">
    <property type="entry name" value="AMP-binding_CS"/>
</dbReference>
<dbReference type="EMBL" id="PGTL01000011">
    <property type="protein sequence ID" value="PJF42696.1"/>
    <property type="molecule type" value="Genomic_DNA"/>
</dbReference>
<dbReference type="PANTHER" id="PTHR43767">
    <property type="entry name" value="LONG-CHAIN-FATTY-ACID--COA LIGASE"/>
    <property type="match status" value="1"/>
</dbReference>
<evidence type="ECO:0000313" key="6">
    <source>
        <dbReference type="Proteomes" id="UP000228947"/>
    </source>
</evidence>
<dbReference type="Proteomes" id="UP000228947">
    <property type="component" value="Unassembled WGS sequence"/>
</dbReference>
<organism evidence="4 7">
    <name type="scientific">Candidatus Thermofonsia Clade 1 bacterium</name>
    <dbReference type="NCBI Taxonomy" id="2364210"/>
    <lineage>
        <taxon>Bacteria</taxon>
        <taxon>Bacillati</taxon>
        <taxon>Chloroflexota</taxon>
        <taxon>Candidatus Thermofontia</taxon>
        <taxon>Candidatus Thermofonsia Clade 1</taxon>
    </lineage>
</organism>
<dbReference type="InterPro" id="IPR000873">
    <property type="entry name" value="AMP-dep_synth/lig_dom"/>
</dbReference>
<evidence type="ECO:0000313" key="7">
    <source>
        <dbReference type="Proteomes" id="UP000229681"/>
    </source>
</evidence>
<dbReference type="PANTHER" id="PTHR43767:SF12">
    <property type="entry name" value="AMP-DEPENDENT SYNTHETASE AND LIGASE"/>
    <property type="match status" value="1"/>
</dbReference>
<feature type="domain" description="AMP-dependent synthetase/ligase" evidence="2">
    <location>
        <begin position="37"/>
        <end position="434"/>
    </location>
</feature>
<dbReference type="Pfam" id="PF13193">
    <property type="entry name" value="AMP-binding_C"/>
    <property type="match status" value="1"/>
</dbReference>
<evidence type="ECO:0000256" key="1">
    <source>
        <dbReference type="SAM" id="Phobius"/>
    </source>
</evidence>
<evidence type="ECO:0000259" key="2">
    <source>
        <dbReference type="Pfam" id="PF00501"/>
    </source>
</evidence>
<reference evidence="6 7" key="1">
    <citation type="submission" date="2017-11" db="EMBL/GenBank/DDBJ databases">
        <title>Evolution of Phototrophy in the Chloroflexi Phylum Driven by Horizontal Gene Transfer.</title>
        <authorList>
            <person name="Ward L.M."/>
            <person name="Hemp J."/>
            <person name="Shih P.M."/>
            <person name="Mcglynn S.E."/>
            <person name="Fischer W."/>
        </authorList>
    </citation>
    <scope>NUCLEOTIDE SEQUENCE [LARGE SCALE GENOMIC DNA]</scope>
    <source>
        <strain evidence="5">CP1_1M</strain>
        <strain evidence="4">JP3_13</strain>
    </source>
</reference>
<dbReference type="Gene3D" id="3.40.50.12780">
    <property type="entry name" value="N-terminal domain of ligase-like"/>
    <property type="match status" value="1"/>
</dbReference>
<keyword evidence="1" id="KW-0812">Transmembrane</keyword>
<keyword evidence="1" id="KW-1133">Transmembrane helix</keyword>
<evidence type="ECO:0000313" key="4">
    <source>
        <dbReference type="EMBL" id="PJF35330.1"/>
    </source>
</evidence>
<dbReference type="EMBL" id="PGTM01000171">
    <property type="protein sequence ID" value="PJF35330.1"/>
    <property type="molecule type" value="Genomic_DNA"/>
</dbReference>
<name>A0A2M8PCT4_9CHLR</name>
<gene>
    <name evidence="4" type="ORF">CUN49_11105</name>
    <name evidence="5" type="ORF">CUN50_03270</name>
</gene>
<dbReference type="InterPro" id="IPR025110">
    <property type="entry name" value="AMP-bd_C"/>
</dbReference>
<dbReference type="AlphaFoldDB" id="A0A2M8PCT4"/>
<dbReference type="Proteomes" id="UP000229681">
    <property type="component" value="Unassembled WGS sequence"/>
</dbReference>
<sequence length="586" mass="64201">MSAVTYAEKPWLKHYDSGVPHSLEPYPKHPIYQFLVDAAAELPNHPAVVTSAHLPVVGRQKAVLTYRELNAQVDALAAALVDMGVKKGDRVGLVLPNCAQFVIGFFGVLKAGGIVVAVNPTYPAARIAEQLKDSGATTVITLSLFYNTIKQIQGQTDVKNVIVTNIKEYLPPLAAFLFTVAKEKKGGHRIEKHPVDHALPDLLAKYKGKRVDIDVRSDDPAIFQYTGGTTGVPKGAIATHQALVCNTLQCRAFLVDTQKGKEVFLAAIPLFHVFGMISVMCFAISLGASMLMVANPREIKEVLEVIHTYQPTIFMGVPAMYNAINNNPDVAKGKYNLRSIRACISGSAPLPPATKRRFEELTGSKLVEGYGMSETAVAVCVNPLYGENKTGSIGIPLPDVEMKIVSLDDGLTEMPVGKEGELVVWSPTLMIGYHNMPAETENVLRLMPDGRKWLYTGDIAYMDEDGYFFIVDRKKDMALIGGFNVYPNNVEKVLAEHPAVQEVGVAAIPHPEKEGQEALKAWIVLKPGHTVTEKELIDFASQKLARYEVPTRIEFIAELPKTPVLKILRRELVARELAKRQAAKSS</sequence>
<dbReference type="PROSITE" id="PS00455">
    <property type="entry name" value="AMP_BINDING"/>
    <property type="match status" value="1"/>
</dbReference>
<dbReference type="InterPro" id="IPR042099">
    <property type="entry name" value="ANL_N_sf"/>
</dbReference>
<dbReference type="Pfam" id="PF00501">
    <property type="entry name" value="AMP-binding"/>
    <property type="match status" value="1"/>
</dbReference>
<dbReference type="SUPFAM" id="SSF56801">
    <property type="entry name" value="Acetyl-CoA synthetase-like"/>
    <property type="match status" value="1"/>
</dbReference>
<feature type="transmembrane region" description="Helical" evidence="1">
    <location>
        <begin position="263"/>
        <end position="293"/>
    </location>
</feature>
<evidence type="ECO:0000259" key="3">
    <source>
        <dbReference type="Pfam" id="PF13193"/>
    </source>
</evidence>
<dbReference type="InterPro" id="IPR050237">
    <property type="entry name" value="ATP-dep_AMP-bd_enzyme"/>
</dbReference>
<dbReference type="Gene3D" id="3.30.300.30">
    <property type="match status" value="1"/>
</dbReference>